<feature type="transmembrane region" description="Helical" evidence="9">
    <location>
        <begin position="320"/>
        <end position="350"/>
    </location>
</feature>
<keyword evidence="6 9" id="KW-1133">Transmembrane helix</keyword>
<feature type="transmembrane region" description="Helical" evidence="9">
    <location>
        <begin position="16"/>
        <end position="35"/>
    </location>
</feature>
<comment type="subcellular location">
    <subcellularLocation>
        <location evidence="1">Cell membrane</location>
        <topology evidence="1">Multi-pass membrane protein</topology>
    </subcellularLocation>
</comment>
<dbReference type="HOGENOM" id="CLU_031275_8_1_0"/>
<feature type="transmembrane region" description="Helical" evidence="9">
    <location>
        <begin position="41"/>
        <end position="62"/>
    </location>
</feature>
<feature type="transmembrane region" description="Helical" evidence="9">
    <location>
        <begin position="231"/>
        <end position="248"/>
    </location>
</feature>
<evidence type="ECO:0000256" key="9">
    <source>
        <dbReference type="SAM" id="Phobius"/>
    </source>
</evidence>
<feature type="transmembrane region" description="Helical" evidence="9">
    <location>
        <begin position="254"/>
        <end position="271"/>
    </location>
</feature>
<keyword evidence="7 9" id="KW-0472">Membrane</keyword>
<dbReference type="OrthoDB" id="69602at2"/>
<feature type="transmembrane region" description="Helical" evidence="9">
    <location>
        <begin position="278"/>
        <end position="300"/>
    </location>
</feature>
<evidence type="ECO:0000256" key="5">
    <source>
        <dbReference type="ARBA" id="ARBA00022692"/>
    </source>
</evidence>
<gene>
    <name evidence="10" type="ordered locus">DGo_PA0211</name>
</gene>
<evidence type="ECO:0000256" key="1">
    <source>
        <dbReference type="ARBA" id="ARBA00004651"/>
    </source>
</evidence>
<dbReference type="PANTHER" id="PTHR21716:SF53">
    <property type="entry name" value="PERMEASE PERM-RELATED"/>
    <property type="match status" value="1"/>
</dbReference>
<dbReference type="Pfam" id="PF01594">
    <property type="entry name" value="AI-2E_transport"/>
    <property type="match status" value="1"/>
</dbReference>
<dbReference type="PANTHER" id="PTHR21716">
    <property type="entry name" value="TRANSMEMBRANE PROTEIN"/>
    <property type="match status" value="1"/>
</dbReference>
<sequence>MTAPPPAPPFAALRRLWTWPLFQLAVVLLLLWGLLRVMGEVRAVLLSVAVAYLIAHLTNPVLRWLSARRVPRPLGITLLFLALLGLLAALSPLIVTTAREVQSLAAQAPQLLDRLNAELRSLSAHSPLLAGAQTQLSDWITQNAHTLPARLSRSAGELLSPRGALVSGVLGAFGLLGHAFITLVISIYMMAIYPQIGPFLLRLLPLRYQPGALELSGHVGRAVGGYFRGQITVALILGALLAAGLTLLGVPSGLAVGFLAALLNIVPYLGVVMSLIPALLLALPLGGLKVALVGLLFLAVNQLEGHVISPRVVSHSTNLSPLGVLLAILFGVELFGILGAIVAVPFVALVKALMEAYYYPSAGYRAGAGAGGPTATGEGRTVVASAAPPSAAGPGQPRA</sequence>
<dbReference type="EMBL" id="CP002192">
    <property type="protein sequence ID" value="AFD27097.1"/>
    <property type="molecule type" value="Genomic_DNA"/>
</dbReference>
<feature type="region of interest" description="Disordered" evidence="8">
    <location>
        <begin position="370"/>
        <end position="399"/>
    </location>
</feature>
<dbReference type="GO" id="GO:0005886">
    <property type="term" value="C:plasma membrane"/>
    <property type="evidence" value="ECO:0007669"/>
    <property type="project" value="UniProtKB-SubCell"/>
</dbReference>
<proteinExistence type="inferred from homology"/>
<dbReference type="KEGG" id="dgo:DGo_PA0211"/>
<keyword evidence="3" id="KW-0813">Transport</keyword>
<dbReference type="InterPro" id="IPR002549">
    <property type="entry name" value="AI-2E-like"/>
</dbReference>
<dbReference type="Proteomes" id="UP000007575">
    <property type="component" value="Plasmid P1"/>
</dbReference>
<comment type="similarity">
    <text evidence="2">Belongs to the autoinducer-2 exporter (AI-2E) (TC 2.A.86) family.</text>
</comment>
<dbReference type="GO" id="GO:0055085">
    <property type="term" value="P:transmembrane transport"/>
    <property type="evidence" value="ECO:0007669"/>
    <property type="project" value="TreeGrafter"/>
</dbReference>
<dbReference type="PATRIC" id="fig|745776.4.peg.3249"/>
<evidence type="ECO:0000256" key="6">
    <source>
        <dbReference type="ARBA" id="ARBA00022989"/>
    </source>
</evidence>
<keyword evidence="10" id="KW-0614">Plasmid</keyword>
<keyword evidence="11" id="KW-1185">Reference proteome</keyword>
<keyword evidence="5 9" id="KW-0812">Transmembrane</keyword>
<evidence type="ECO:0008006" key="12">
    <source>
        <dbReference type="Google" id="ProtNLM"/>
    </source>
</evidence>
<keyword evidence="4" id="KW-1003">Cell membrane</keyword>
<evidence type="ECO:0000256" key="8">
    <source>
        <dbReference type="SAM" id="MobiDB-lite"/>
    </source>
</evidence>
<feature type="transmembrane region" description="Helical" evidence="9">
    <location>
        <begin position="74"/>
        <end position="95"/>
    </location>
</feature>
<organism evidence="10 11">
    <name type="scientific">Deinococcus gobiensis (strain DSM 21396 / JCM 16679 / CGMCC 1.7299 / I-0)</name>
    <dbReference type="NCBI Taxonomy" id="745776"/>
    <lineage>
        <taxon>Bacteria</taxon>
        <taxon>Thermotogati</taxon>
        <taxon>Deinococcota</taxon>
        <taxon>Deinococci</taxon>
        <taxon>Deinococcales</taxon>
        <taxon>Deinococcaceae</taxon>
        <taxon>Deinococcus</taxon>
    </lineage>
</organism>
<evidence type="ECO:0000256" key="2">
    <source>
        <dbReference type="ARBA" id="ARBA00009773"/>
    </source>
</evidence>
<evidence type="ECO:0000256" key="4">
    <source>
        <dbReference type="ARBA" id="ARBA00022475"/>
    </source>
</evidence>
<reference evidence="10 11" key="1">
    <citation type="journal article" date="2012" name="PLoS ONE">
        <title>Genome sequence and transcriptome analysis of the radioresistant bacterium Deinococcus gobiensis: insights into the extreme environmental adaptations.</title>
        <authorList>
            <person name="Yuan M."/>
            <person name="Chen M."/>
            <person name="Zhang W."/>
            <person name="Lu W."/>
            <person name="Wang J."/>
            <person name="Yang M."/>
            <person name="Zhao P."/>
            <person name="Tang R."/>
            <person name="Li X."/>
            <person name="Hao Y."/>
            <person name="Zhou Z."/>
            <person name="Zhan Y."/>
            <person name="Yu H."/>
            <person name="Teng C."/>
            <person name="Yan Y."/>
            <person name="Ping S."/>
            <person name="Wang Y."/>
            <person name="Lin M."/>
        </authorList>
    </citation>
    <scope>NUCLEOTIDE SEQUENCE [LARGE SCALE GENOMIC DNA]</scope>
    <source>
        <strain evidence="11">DSM 21396 / JCM 16679 / CGMCC 1.7299 / I-0</strain>
        <plasmid evidence="10">P1</plasmid>
    </source>
</reference>
<feature type="compositionally biased region" description="Low complexity" evidence="8">
    <location>
        <begin position="384"/>
        <end position="399"/>
    </location>
</feature>
<evidence type="ECO:0000313" key="10">
    <source>
        <dbReference type="EMBL" id="AFD27097.1"/>
    </source>
</evidence>
<feature type="transmembrane region" description="Helical" evidence="9">
    <location>
        <begin position="169"/>
        <end position="193"/>
    </location>
</feature>
<protein>
    <recommendedName>
        <fullName evidence="12">Permease</fullName>
    </recommendedName>
</protein>
<accession>H8H045</accession>
<name>H8H045_DEIGI</name>
<dbReference type="AlphaFoldDB" id="H8H045"/>
<evidence type="ECO:0000256" key="7">
    <source>
        <dbReference type="ARBA" id="ARBA00023136"/>
    </source>
</evidence>
<evidence type="ECO:0000313" key="11">
    <source>
        <dbReference type="Proteomes" id="UP000007575"/>
    </source>
</evidence>
<geneLocation type="plasmid" evidence="10 11">
    <name>P1</name>
</geneLocation>
<evidence type="ECO:0000256" key="3">
    <source>
        <dbReference type="ARBA" id="ARBA00022448"/>
    </source>
</evidence>
<dbReference type="RefSeq" id="WP_014695615.1">
    <property type="nucleotide sequence ID" value="NC_017805.1"/>
</dbReference>